<dbReference type="GO" id="GO:0070482">
    <property type="term" value="P:response to oxygen levels"/>
    <property type="evidence" value="ECO:0007669"/>
    <property type="project" value="TreeGrafter"/>
</dbReference>
<evidence type="ECO:0000313" key="10">
    <source>
        <dbReference type="Proteomes" id="UP001329430"/>
    </source>
</evidence>
<evidence type="ECO:0000256" key="4">
    <source>
        <dbReference type="ARBA" id="ARBA00022741"/>
    </source>
</evidence>
<sequence length="572" mass="65325">MYGMLLQSVQHFVQVEYGEDVWQQVLKLADCKTSVFNTYHVYPDDIMAKLADACARVTSATVDDFMEFFGKCFVRYFSNFGYDVTIRATGRYFTDFLQNVDNIHTQFCFTYPKMKSPSIYLTDIDKNGCVMVYRSERKGFVRYVMGLLDQIAKDIYNITSLKVTVMEHTSSASGNRRNVIVKFRLDFDNTNYIKGELLKQSSSKIVKLPSVPCYQLLELFPFAIMINPSMEIMGLGQRIIEIWTGEDTLLGTPINKYFSLRRPKGISFAWKNLLYLRNIMFELEMNRSKEVDEKDLPSTSTSPEPKTKNVLLKGQMKHIKDIHAVIFLCSPIINDIDELPELGIFLNDLNQHGLSKEMVMAGWQHNSKLEVLFDDAEQRSDELEKNYDLLDTWKKRSDDLLYSMIPRTVADRLRSGNSSLSTCETFESVTILFCELVGLYSSTVQEALSVVDCMNAVFSCFDGLMDTFKVYKVETVGYVYMVAGGAPERTNVHAERIADLGISMIDQVAKLKFSYRDKVEIRIGIHSGPAVAGVVGVKVPRYCFFGDTINTASRMQSTSTVIILAWEYQYLY</sequence>
<dbReference type="GO" id="GO:0004383">
    <property type="term" value="F:guanylate cyclase activity"/>
    <property type="evidence" value="ECO:0007669"/>
    <property type="project" value="UniProtKB-EC"/>
</dbReference>
<name>A0AAN7ZX34_9COLE</name>
<dbReference type="InterPro" id="IPR011645">
    <property type="entry name" value="HNOB_dom_associated"/>
</dbReference>
<evidence type="ECO:0000256" key="5">
    <source>
        <dbReference type="ARBA" id="ARBA00023134"/>
    </source>
</evidence>
<dbReference type="PANTHER" id="PTHR45655:SF5">
    <property type="entry name" value="SOLUBLE GUANYLATE CYCLASE 89DA-RELATED"/>
    <property type="match status" value="1"/>
</dbReference>
<dbReference type="Pfam" id="PF07700">
    <property type="entry name" value="HNOB"/>
    <property type="match status" value="1"/>
</dbReference>
<dbReference type="Gene3D" id="3.90.1520.10">
    <property type="entry name" value="H-NOX domain"/>
    <property type="match status" value="1"/>
</dbReference>
<dbReference type="PANTHER" id="PTHR45655">
    <property type="entry name" value="GUANYLATE CYCLASE SOLUBLE SUBUNIT BETA-2"/>
    <property type="match status" value="1"/>
</dbReference>
<dbReference type="Gene3D" id="3.30.70.1230">
    <property type="entry name" value="Nucleotide cyclase"/>
    <property type="match status" value="1"/>
</dbReference>
<organism evidence="9 10">
    <name type="scientific">Pyrocoelia pectoralis</name>
    <dbReference type="NCBI Taxonomy" id="417401"/>
    <lineage>
        <taxon>Eukaryota</taxon>
        <taxon>Metazoa</taxon>
        <taxon>Ecdysozoa</taxon>
        <taxon>Arthropoda</taxon>
        <taxon>Hexapoda</taxon>
        <taxon>Insecta</taxon>
        <taxon>Pterygota</taxon>
        <taxon>Neoptera</taxon>
        <taxon>Endopterygota</taxon>
        <taxon>Coleoptera</taxon>
        <taxon>Polyphaga</taxon>
        <taxon>Elateriformia</taxon>
        <taxon>Elateroidea</taxon>
        <taxon>Lampyridae</taxon>
        <taxon>Lampyrinae</taxon>
        <taxon>Pyrocoelia</taxon>
    </lineage>
</organism>
<evidence type="ECO:0000256" key="2">
    <source>
        <dbReference type="ARBA" id="ARBA00012202"/>
    </source>
</evidence>
<dbReference type="EC" id="4.6.1.2" evidence="2"/>
<protein>
    <recommendedName>
        <fullName evidence="2">guanylate cyclase</fullName>
        <ecNumber evidence="2">4.6.1.2</ecNumber>
    </recommendedName>
</protein>
<dbReference type="Gene3D" id="6.10.250.780">
    <property type="match status" value="1"/>
</dbReference>
<keyword evidence="4" id="KW-0547">Nucleotide-binding</keyword>
<dbReference type="GO" id="GO:0008074">
    <property type="term" value="C:guanylate cyclase complex, soluble"/>
    <property type="evidence" value="ECO:0007669"/>
    <property type="project" value="TreeGrafter"/>
</dbReference>
<dbReference type="InterPro" id="IPR038158">
    <property type="entry name" value="H-NOX_domain_sf"/>
</dbReference>
<evidence type="ECO:0000256" key="3">
    <source>
        <dbReference type="ARBA" id="ARBA00022490"/>
    </source>
</evidence>
<dbReference type="SUPFAM" id="SSF111126">
    <property type="entry name" value="Ligand-binding domain in the NO signalling and Golgi transport"/>
    <property type="match status" value="1"/>
</dbReference>
<dbReference type="Gene3D" id="3.30.450.260">
    <property type="entry name" value="Haem NO binding associated domain"/>
    <property type="match status" value="1"/>
</dbReference>
<dbReference type="Pfam" id="PF07701">
    <property type="entry name" value="HNOBA"/>
    <property type="match status" value="1"/>
</dbReference>
<reference evidence="9 10" key="1">
    <citation type="journal article" date="2024" name="Insects">
        <title>An Improved Chromosome-Level Genome Assembly of the Firefly Pyrocoelia pectoralis.</title>
        <authorList>
            <person name="Fu X."/>
            <person name="Meyer-Rochow V.B."/>
            <person name="Ballantyne L."/>
            <person name="Zhu X."/>
        </authorList>
    </citation>
    <scope>NUCLEOTIDE SEQUENCE [LARGE SCALE GENOMIC DNA]</scope>
    <source>
        <strain evidence="9">XCY_ONT2</strain>
    </source>
</reference>
<dbReference type="PROSITE" id="PS50125">
    <property type="entry name" value="GUANYLATE_CYCLASE_2"/>
    <property type="match status" value="1"/>
</dbReference>
<dbReference type="EMBL" id="JAVRBK010000001">
    <property type="protein sequence ID" value="KAK5650378.1"/>
    <property type="molecule type" value="Genomic_DNA"/>
</dbReference>
<accession>A0AAN7ZX34</accession>
<evidence type="ECO:0000259" key="8">
    <source>
        <dbReference type="PROSITE" id="PS50125"/>
    </source>
</evidence>
<proteinExistence type="predicted"/>
<comment type="subcellular location">
    <subcellularLocation>
        <location evidence="1">Cytoplasm</location>
    </subcellularLocation>
</comment>
<dbReference type="SMART" id="SM00044">
    <property type="entry name" value="CYCc"/>
    <property type="match status" value="1"/>
</dbReference>
<keyword evidence="6" id="KW-0456">Lyase</keyword>
<dbReference type="Proteomes" id="UP001329430">
    <property type="component" value="Chromosome 1"/>
</dbReference>
<evidence type="ECO:0000256" key="6">
    <source>
        <dbReference type="ARBA" id="ARBA00023239"/>
    </source>
</evidence>
<dbReference type="SUPFAM" id="SSF55073">
    <property type="entry name" value="Nucleotide cyclase"/>
    <property type="match status" value="1"/>
</dbReference>
<dbReference type="GO" id="GO:0019934">
    <property type="term" value="P:cGMP-mediated signaling"/>
    <property type="evidence" value="ECO:0007669"/>
    <property type="project" value="TreeGrafter"/>
</dbReference>
<gene>
    <name evidence="9" type="ORF">RI129_001407</name>
</gene>
<keyword evidence="10" id="KW-1185">Reference proteome</keyword>
<keyword evidence="7" id="KW-0141">cGMP biosynthesis</keyword>
<dbReference type="GO" id="GO:0020037">
    <property type="term" value="F:heme binding"/>
    <property type="evidence" value="ECO:0007669"/>
    <property type="project" value="InterPro"/>
</dbReference>
<feature type="domain" description="Guanylate cyclase" evidence="8">
    <location>
        <begin position="430"/>
        <end position="556"/>
    </location>
</feature>
<keyword evidence="5" id="KW-0342">GTP-binding</keyword>
<dbReference type="InterPro" id="IPR029787">
    <property type="entry name" value="Nucleotide_cyclase"/>
</dbReference>
<dbReference type="Pfam" id="PF00211">
    <property type="entry name" value="Guanylate_cyc"/>
    <property type="match status" value="1"/>
</dbReference>
<dbReference type="InterPro" id="IPR001054">
    <property type="entry name" value="A/G_cyclase"/>
</dbReference>
<evidence type="ECO:0000256" key="1">
    <source>
        <dbReference type="ARBA" id="ARBA00004496"/>
    </source>
</evidence>
<dbReference type="CDD" id="cd07302">
    <property type="entry name" value="CHD"/>
    <property type="match status" value="1"/>
</dbReference>
<dbReference type="InterPro" id="IPR011644">
    <property type="entry name" value="Heme_NO-bd"/>
</dbReference>
<dbReference type="InterPro" id="IPR042463">
    <property type="entry name" value="HNOB_dom_associated_sf"/>
</dbReference>
<evidence type="ECO:0000313" key="9">
    <source>
        <dbReference type="EMBL" id="KAK5650378.1"/>
    </source>
</evidence>
<evidence type="ECO:0000256" key="7">
    <source>
        <dbReference type="ARBA" id="ARBA00023293"/>
    </source>
</evidence>
<comment type="caution">
    <text evidence="9">The sequence shown here is derived from an EMBL/GenBank/DDBJ whole genome shotgun (WGS) entry which is preliminary data.</text>
</comment>
<dbReference type="InterPro" id="IPR024096">
    <property type="entry name" value="NO_sig/Golgi_transp_ligand-bd"/>
</dbReference>
<dbReference type="GO" id="GO:0005525">
    <property type="term" value="F:GTP binding"/>
    <property type="evidence" value="ECO:0007669"/>
    <property type="project" value="UniProtKB-KW"/>
</dbReference>
<dbReference type="AlphaFoldDB" id="A0AAN7ZX34"/>
<keyword evidence="3" id="KW-0963">Cytoplasm</keyword>